<gene>
    <name evidence="2" type="ORF">MicloDRAFT_00056160</name>
</gene>
<feature type="signal peptide" evidence="1">
    <location>
        <begin position="1"/>
        <end position="21"/>
    </location>
</feature>
<proteinExistence type="predicted"/>
<accession>I4YLQ5</accession>
<sequence length="185" mass="20012" precursor="true">MLNALPRIAALVVACSLGAAAHDLSATAATGALRAWNYALQTDQSGAPSRALAQIRGEGGSSLWFSCTKVTGEDEPSQVAVAATVMQKAYLGPSDNRGRSTVYWLDERPPEVSHWVYRDRYGQLRGEDQVMGFVASLATAQTLIVELANFRLEPQSVKFYLDPGETQAVAERFSKDCRTIATAKD</sequence>
<evidence type="ECO:0000313" key="3">
    <source>
        <dbReference type="Proteomes" id="UP000003947"/>
    </source>
</evidence>
<dbReference type="HOGENOM" id="CLU_1459741_0_0_5"/>
<evidence type="ECO:0000313" key="2">
    <source>
        <dbReference type="EMBL" id="EIM24897.1"/>
    </source>
</evidence>
<feature type="chain" id="PRO_5003698293" evidence="1">
    <location>
        <begin position="22"/>
        <end position="185"/>
    </location>
</feature>
<dbReference type="PATRIC" id="fig|864069.3.peg.6034"/>
<reference evidence="2 3" key="1">
    <citation type="submission" date="2012-02" db="EMBL/GenBank/DDBJ databases">
        <title>Improved High-Quality Draft sequence of Microvirga sp. WSM3557.</title>
        <authorList>
            <consortium name="US DOE Joint Genome Institute"/>
            <person name="Lucas S."/>
            <person name="Han J."/>
            <person name="Lapidus A."/>
            <person name="Cheng J.-F."/>
            <person name="Goodwin L."/>
            <person name="Pitluck S."/>
            <person name="Peters L."/>
            <person name="Zhang X."/>
            <person name="Detter J.C."/>
            <person name="Han C."/>
            <person name="Tapia R."/>
            <person name="Land M."/>
            <person name="Hauser L."/>
            <person name="Kyrpides N."/>
            <person name="Ivanova N."/>
            <person name="Pagani I."/>
            <person name="Brau L."/>
            <person name="Yates R."/>
            <person name="O'Hara G."/>
            <person name="Rui T."/>
            <person name="Howieson J."/>
            <person name="Reeve W."/>
            <person name="Woyke T."/>
        </authorList>
    </citation>
    <scope>NUCLEOTIDE SEQUENCE [LARGE SCALE GENOMIC DNA]</scope>
    <source>
        <strain evidence="2 3">WSM3557</strain>
    </source>
</reference>
<dbReference type="AlphaFoldDB" id="I4YLQ5"/>
<organism evidence="2 3">
    <name type="scientific">Microvirga lotononidis</name>
    <dbReference type="NCBI Taxonomy" id="864069"/>
    <lineage>
        <taxon>Bacteria</taxon>
        <taxon>Pseudomonadati</taxon>
        <taxon>Pseudomonadota</taxon>
        <taxon>Alphaproteobacteria</taxon>
        <taxon>Hyphomicrobiales</taxon>
        <taxon>Methylobacteriaceae</taxon>
        <taxon>Microvirga</taxon>
    </lineage>
</organism>
<dbReference type="Proteomes" id="UP000003947">
    <property type="component" value="Unassembled WGS sequence"/>
</dbReference>
<dbReference type="RefSeq" id="WP_009493076.1">
    <property type="nucleotide sequence ID" value="NZ_CP141048.1"/>
</dbReference>
<keyword evidence="3" id="KW-1185">Reference proteome</keyword>
<dbReference type="EMBL" id="JH660647">
    <property type="protein sequence ID" value="EIM24897.1"/>
    <property type="molecule type" value="Genomic_DNA"/>
</dbReference>
<keyword evidence="1" id="KW-0732">Signal</keyword>
<name>I4YLQ5_9HYPH</name>
<protein>
    <submittedName>
        <fullName evidence="2">Uncharacterized protein</fullName>
    </submittedName>
</protein>
<dbReference type="STRING" id="864069.MicloDRAFT_00056160"/>
<evidence type="ECO:0000256" key="1">
    <source>
        <dbReference type="SAM" id="SignalP"/>
    </source>
</evidence>
<dbReference type="OrthoDB" id="8019399at2"/>